<evidence type="ECO:0000313" key="38">
    <source>
        <dbReference type="Proteomes" id="UP000565628"/>
    </source>
</evidence>
<evidence type="ECO:0000256" key="1">
    <source>
        <dbReference type="ARBA" id="ARBA00015313"/>
    </source>
</evidence>
<feature type="domain" description="HMA" evidence="3">
    <location>
        <begin position="2"/>
        <end position="68"/>
    </location>
</feature>
<keyword evidence="2" id="KW-0479">Metal-binding</keyword>
<dbReference type="Proteomes" id="UP000586951">
    <property type="component" value="Unassembled WGS sequence"/>
</dbReference>
<dbReference type="Proteomes" id="UP000541955">
    <property type="component" value="Unassembled WGS sequence"/>
</dbReference>
<protein>
    <recommendedName>
        <fullName evidence="1">Copper chaperone CopZ</fullName>
    </recommendedName>
</protein>
<dbReference type="EMBL" id="JAARMV010000002">
    <property type="protein sequence ID" value="MBC2372391.1"/>
    <property type="molecule type" value="Genomic_DNA"/>
</dbReference>
<dbReference type="PRINTS" id="PR00946">
    <property type="entry name" value="HGSCAVENGER"/>
</dbReference>
<evidence type="ECO:0000313" key="23">
    <source>
        <dbReference type="Proteomes" id="UP000029844"/>
    </source>
</evidence>
<dbReference type="EMBL" id="JAASTX010000016">
    <property type="protein sequence ID" value="MBC1492602.1"/>
    <property type="molecule type" value="Genomic_DNA"/>
</dbReference>
<accession>A0A099W715</accession>
<dbReference type="EMBL" id="JAARRU010000001">
    <property type="protein sequence ID" value="MBC1564280.1"/>
    <property type="molecule type" value="Genomic_DNA"/>
</dbReference>
<evidence type="ECO:0000313" key="39">
    <source>
        <dbReference type="Proteomes" id="UP000574104"/>
    </source>
</evidence>
<evidence type="ECO:0000313" key="30">
    <source>
        <dbReference type="Proteomes" id="UP000543379"/>
    </source>
</evidence>
<evidence type="ECO:0000313" key="7">
    <source>
        <dbReference type="EMBL" id="MBC1403010.1"/>
    </source>
</evidence>
<dbReference type="SUPFAM" id="SSF55008">
    <property type="entry name" value="HMA, heavy metal-associated domain"/>
    <property type="match status" value="1"/>
</dbReference>
<evidence type="ECO:0000313" key="11">
    <source>
        <dbReference type="EMBL" id="MBC1615565.1"/>
    </source>
</evidence>
<proteinExistence type="predicted"/>
<dbReference type="Proteomes" id="UP000029844">
    <property type="component" value="Unassembled WGS sequence"/>
</dbReference>
<evidence type="ECO:0000313" key="40">
    <source>
        <dbReference type="Proteomes" id="UP000585696"/>
    </source>
</evidence>
<evidence type="ECO:0000259" key="3">
    <source>
        <dbReference type="PROSITE" id="PS50846"/>
    </source>
</evidence>
<evidence type="ECO:0000313" key="21">
    <source>
        <dbReference type="EMBL" id="MBC2309730.1"/>
    </source>
</evidence>
<evidence type="ECO:0000313" key="13">
    <source>
        <dbReference type="EMBL" id="MBC1795114.1"/>
    </source>
</evidence>
<evidence type="ECO:0000313" key="28">
    <source>
        <dbReference type="Proteomes" id="UP000541955"/>
    </source>
</evidence>
<dbReference type="Proteomes" id="UP000550367">
    <property type="component" value="Unassembled WGS sequence"/>
</dbReference>
<dbReference type="eggNOG" id="COG2608">
    <property type="taxonomic scope" value="Bacteria"/>
</dbReference>
<evidence type="ECO:0000313" key="10">
    <source>
        <dbReference type="EMBL" id="MBC1564280.1"/>
    </source>
</evidence>
<evidence type="ECO:0000313" key="16">
    <source>
        <dbReference type="EMBL" id="MBC2176762.1"/>
    </source>
</evidence>
<evidence type="ECO:0000313" key="25">
    <source>
        <dbReference type="Proteomes" id="UP000532866"/>
    </source>
</evidence>
<dbReference type="Proteomes" id="UP000533953">
    <property type="component" value="Unassembled WGS sequence"/>
</dbReference>
<dbReference type="FunFam" id="3.30.70.100:FF:000001">
    <property type="entry name" value="ATPase copper transporting beta"/>
    <property type="match status" value="1"/>
</dbReference>
<evidence type="ECO:0000313" key="29">
    <source>
        <dbReference type="Proteomes" id="UP000543005"/>
    </source>
</evidence>
<dbReference type="EMBL" id="JAARUV010000001">
    <property type="protein sequence ID" value="MBC1777735.1"/>
    <property type="molecule type" value="Genomic_DNA"/>
</dbReference>
<evidence type="ECO:0000313" key="20">
    <source>
        <dbReference type="EMBL" id="MBC2293571.1"/>
    </source>
</evidence>
<evidence type="ECO:0000313" key="15">
    <source>
        <dbReference type="EMBL" id="MBC2165561.1"/>
    </source>
</evidence>
<evidence type="ECO:0000256" key="2">
    <source>
        <dbReference type="ARBA" id="ARBA00022723"/>
    </source>
</evidence>
<dbReference type="Proteomes" id="UP000547643">
    <property type="component" value="Unassembled WGS sequence"/>
</dbReference>
<dbReference type="EMBL" id="JAAROV010000001">
    <property type="protein sequence ID" value="MBC1315772.1"/>
    <property type="molecule type" value="Genomic_DNA"/>
</dbReference>
<evidence type="ECO:0000313" key="9">
    <source>
        <dbReference type="EMBL" id="MBC1560502.1"/>
    </source>
</evidence>
<dbReference type="Pfam" id="PF00403">
    <property type="entry name" value="HMA"/>
    <property type="match status" value="1"/>
</dbReference>
<dbReference type="Proteomes" id="UP000585696">
    <property type="component" value="Unassembled WGS sequence"/>
</dbReference>
<dbReference type="OrthoDB" id="9813965at2"/>
<evidence type="ECO:0000313" key="34">
    <source>
        <dbReference type="Proteomes" id="UP000547643"/>
    </source>
</evidence>
<evidence type="ECO:0000313" key="22">
    <source>
        <dbReference type="EMBL" id="MBC2372391.1"/>
    </source>
</evidence>
<evidence type="ECO:0000313" key="14">
    <source>
        <dbReference type="EMBL" id="MBC2004199.1"/>
    </source>
</evidence>
<evidence type="ECO:0000313" key="26">
    <source>
        <dbReference type="Proteomes" id="UP000533953"/>
    </source>
</evidence>
<evidence type="ECO:0000313" key="18">
    <source>
        <dbReference type="EMBL" id="MBC2242504.1"/>
    </source>
</evidence>
<dbReference type="Proteomes" id="UP000548082">
    <property type="component" value="Unassembled WGS sequence"/>
</dbReference>
<evidence type="ECO:0000313" key="27">
    <source>
        <dbReference type="Proteomes" id="UP000541735"/>
    </source>
</evidence>
<evidence type="ECO:0000313" key="24">
    <source>
        <dbReference type="Proteomes" id="UP000519573"/>
    </source>
</evidence>
<evidence type="ECO:0000313" key="37">
    <source>
        <dbReference type="Proteomes" id="UP000553016"/>
    </source>
</evidence>
<evidence type="ECO:0000313" key="41">
    <source>
        <dbReference type="Proteomes" id="UP000586951"/>
    </source>
</evidence>
<dbReference type="EMBL" id="JAARRW010000001">
    <property type="protein sequence ID" value="MBC1560502.1"/>
    <property type="molecule type" value="Genomic_DNA"/>
</dbReference>
<dbReference type="Proteomes" id="UP000544413">
    <property type="component" value="Unassembled WGS sequence"/>
</dbReference>
<dbReference type="InterPro" id="IPR036163">
    <property type="entry name" value="HMA_dom_sf"/>
</dbReference>
<keyword evidence="23" id="KW-1185">Reference proteome</keyword>
<evidence type="ECO:0000313" key="32">
    <source>
        <dbReference type="Proteomes" id="UP000546244"/>
    </source>
</evidence>
<dbReference type="Proteomes" id="UP000553016">
    <property type="component" value="Unassembled WGS sequence"/>
</dbReference>
<dbReference type="EMBL" id="JAARYH010000001">
    <property type="protein sequence ID" value="MBC2165561.1"/>
    <property type="molecule type" value="Genomic_DNA"/>
</dbReference>
<evidence type="ECO:0000313" key="31">
    <source>
        <dbReference type="Proteomes" id="UP000544413"/>
    </source>
</evidence>
<evidence type="ECO:0000313" key="8">
    <source>
        <dbReference type="EMBL" id="MBC1492602.1"/>
    </source>
</evidence>
<dbReference type="Proteomes" id="UP000565628">
    <property type="component" value="Unassembled WGS sequence"/>
</dbReference>
<evidence type="ECO:0000313" key="4">
    <source>
        <dbReference type="EMBL" id="KGL40551.1"/>
    </source>
</evidence>
<dbReference type="EMBL" id="JAARSH010000003">
    <property type="protein sequence ID" value="MBC1615565.1"/>
    <property type="molecule type" value="Genomic_DNA"/>
</dbReference>
<dbReference type="PROSITE" id="PS01047">
    <property type="entry name" value="HMA_1"/>
    <property type="match status" value="1"/>
</dbReference>
<organism evidence="4 23">
    <name type="scientific">Listeria booriae</name>
    <dbReference type="NCBI Taxonomy" id="1552123"/>
    <lineage>
        <taxon>Bacteria</taxon>
        <taxon>Bacillati</taxon>
        <taxon>Bacillota</taxon>
        <taxon>Bacilli</taxon>
        <taxon>Bacillales</taxon>
        <taxon>Listeriaceae</taxon>
        <taxon>Listeria</taxon>
    </lineage>
</organism>
<dbReference type="Proteomes" id="UP000532866">
    <property type="component" value="Unassembled WGS sequence"/>
</dbReference>
<evidence type="ECO:0000313" key="35">
    <source>
        <dbReference type="Proteomes" id="UP000548082"/>
    </source>
</evidence>
<dbReference type="STRING" id="1552123.EP57_08325"/>
<dbReference type="Gene3D" id="3.30.70.100">
    <property type="match status" value="1"/>
</dbReference>
<dbReference type="Proteomes" id="UP000546806">
    <property type="component" value="Unassembled WGS sequence"/>
</dbReference>
<dbReference type="EMBL" id="JAARVD010000001">
    <property type="protein sequence ID" value="MBC1795114.1"/>
    <property type="molecule type" value="Genomic_DNA"/>
</dbReference>
<dbReference type="Proteomes" id="UP000546244">
    <property type="component" value="Unassembled WGS sequence"/>
</dbReference>
<dbReference type="Proteomes" id="UP000574104">
    <property type="component" value="Unassembled WGS sequence"/>
</dbReference>
<dbReference type="EMBL" id="JAARZT010000018">
    <property type="protein sequence ID" value="MBC2293571.1"/>
    <property type="molecule type" value="Genomic_DNA"/>
</dbReference>
<dbReference type="RefSeq" id="WP_036085756.1">
    <property type="nucleotide sequence ID" value="NZ_JAAROR010000003.1"/>
</dbReference>
<evidence type="ECO:0000313" key="17">
    <source>
        <dbReference type="EMBL" id="MBC2238915.1"/>
    </source>
</evidence>
<evidence type="ECO:0000313" key="6">
    <source>
        <dbReference type="EMBL" id="MBC1330923.1"/>
    </source>
</evidence>
<evidence type="ECO:0000313" key="36">
    <source>
        <dbReference type="Proteomes" id="UP000550367"/>
    </source>
</evidence>
<dbReference type="EMBL" id="JAAROL010000001">
    <property type="protein sequence ID" value="MBC1330923.1"/>
    <property type="molecule type" value="Genomic_DNA"/>
</dbReference>
<dbReference type="InterPro" id="IPR006121">
    <property type="entry name" value="HMA_dom"/>
</dbReference>
<dbReference type="EMBL" id="JAARZA010000001">
    <property type="protein sequence ID" value="MBC2238915.1"/>
    <property type="molecule type" value="Genomic_DNA"/>
</dbReference>
<dbReference type="Proteomes" id="UP000543005">
    <property type="component" value="Unassembled WGS sequence"/>
</dbReference>
<dbReference type="EMBL" id="JAARZS010000053">
    <property type="protein sequence ID" value="MBC2285655.1"/>
    <property type="molecule type" value="Genomic_DNA"/>
</dbReference>
<dbReference type="InterPro" id="IPR017969">
    <property type="entry name" value="Heavy-metal-associated_CS"/>
</dbReference>
<dbReference type="EMBL" id="JAARPT010000012">
    <property type="protein sequence ID" value="MBC1403010.1"/>
    <property type="molecule type" value="Genomic_DNA"/>
</dbReference>
<dbReference type="EMBL" id="JAARWW010000004">
    <property type="protein sequence ID" value="MBC2004199.1"/>
    <property type="molecule type" value="Genomic_DNA"/>
</dbReference>
<evidence type="ECO:0000313" key="33">
    <source>
        <dbReference type="Proteomes" id="UP000546806"/>
    </source>
</evidence>
<dbReference type="EMBL" id="JNFA01000023">
    <property type="protein sequence ID" value="KGL40551.1"/>
    <property type="molecule type" value="Genomic_DNA"/>
</dbReference>
<sequence length="69" mass="7470">MAKLVIEVEGMSCEHCEKRVREAIESVEGVQQAVISLEAGTAEVTYDDGKEVKDNIAEAVDEAGYEVVV</sequence>
<dbReference type="PANTHER" id="PTHR46594">
    <property type="entry name" value="P-TYPE CATION-TRANSPORTING ATPASE"/>
    <property type="match status" value="1"/>
</dbReference>
<evidence type="ECO:0000313" key="12">
    <source>
        <dbReference type="EMBL" id="MBC1777735.1"/>
    </source>
</evidence>
<comment type="caution">
    <text evidence="4">The sequence shown here is derived from an EMBL/GenBank/DDBJ whole genome shotgun (WGS) entry which is preliminary data.</text>
</comment>
<reference evidence="4 23" key="1">
    <citation type="submission" date="2014-05" db="EMBL/GenBank/DDBJ databases">
        <title>Novel Listeriaceae from food processing environments.</title>
        <authorList>
            <person name="den Bakker H.C."/>
        </authorList>
    </citation>
    <scope>NUCLEOTIDE SEQUENCE [LARGE SCALE GENOMIC DNA]</scope>
    <source>
        <strain evidence="4 23">FSL A5-0281</strain>
    </source>
</reference>
<dbReference type="PROSITE" id="PS50846">
    <property type="entry name" value="HMA_2"/>
    <property type="match status" value="1"/>
</dbReference>
<dbReference type="Proteomes" id="UP000541735">
    <property type="component" value="Unassembled WGS sequence"/>
</dbReference>
<evidence type="ECO:0000313" key="5">
    <source>
        <dbReference type="EMBL" id="MBC1315772.1"/>
    </source>
</evidence>
<dbReference type="InterPro" id="IPR001802">
    <property type="entry name" value="MerP/CopZ"/>
</dbReference>
<dbReference type="GO" id="GO:0046872">
    <property type="term" value="F:metal ion binding"/>
    <property type="evidence" value="ECO:0007669"/>
    <property type="project" value="UniProtKB-KW"/>
</dbReference>
<dbReference type="EMBL" id="JAARYD010000004">
    <property type="protein sequence ID" value="MBC2176762.1"/>
    <property type="molecule type" value="Genomic_DNA"/>
</dbReference>
<gene>
    <name evidence="4" type="ORF">EP57_08325</name>
    <name evidence="6" type="ORF">HB759_03065</name>
    <name evidence="5" type="ORF">HB811_03205</name>
    <name evidence="7" type="ORF">HB836_15565</name>
    <name evidence="9" type="ORF">HB902_00360</name>
    <name evidence="11" type="ORF">HB904_05165</name>
    <name evidence="10" type="ORF">HB907_02615</name>
    <name evidence="22" type="ORF">HBP98_10300</name>
    <name evidence="12" type="ORF">HCA46_02705</name>
    <name evidence="13" type="ORF">HCA55_00185</name>
    <name evidence="14" type="ORF">HCA78_10500</name>
    <name evidence="18" type="ORF">HCB25_00410</name>
    <name evidence="15" type="ORF">HCB26_03080</name>
    <name evidence="16" type="ORF">HCB27_09050</name>
    <name evidence="17" type="ORF">HCB35_00390</name>
    <name evidence="19" type="ORF">HCB69_14875</name>
    <name evidence="20" type="ORF">HCC36_10045</name>
    <name evidence="8" type="ORF">HCI99_12310</name>
    <name evidence="21" type="ORF">HCJ81_02460</name>
</gene>
<dbReference type="EMBL" id="JAARYY010000001">
    <property type="protein sequence ID" value="MBC2242504.1"/>
    <property type="molecule type" value="Genomic_DNA"/>
</dbReference>
<evidence type="ECO:0000313" key="19">
    <source>
        <dbReference type="EMBL" id="MBC2285655.1"/>
    </source>
</evidence>
<dbReference type="Proteomes" id="UP000519573">
    <property type="component" value="Unassembled WGS sequence"/>
</dbReference>
<dbReference type="CDD" id="cd00371">
    <property type="entry name" value="HMA"/>
    <property type="match status" value="1"/>
</dbReference>
<dbReference type="AlphaFoldDB" id="A0A099W715"/>
<dbReference type="PANTHER" id="PTHR46594:SF4">
    <property type="entry name" value="P-TYPE CATION-TRANSPORTING ATPASE"/>
    <property type="match status" value="1"/>
</dbReference>
<reference evidence="24 25" key="2">
    <citation type="submission" date="2020-03" db="EMBL/GenBank/DDBJ databases">
        <title>Soil Listeria distribution.</title>
        <authorList>
            <person name="Liao J."/>
            <person name="Wiedmann M."/>
        </authorList>
    </citation>
    <scope>NUCLEOTIDE SEQUENCE [LARGE SCALE GENOMIC DNA]</scope>
    <source>
        <strain evidence="21 38">FSL L7-0039</strain>
        <strain evidence="20 29">FSL L7-0051</strain>
        <strain evidence="19 40">FSL L7-0054</strain>
        <strain evidence="17 37">FSL L7-0149</strain>
        <strain evidence="18 36">FSL L7-0153</strain>
        <strain evidence="15 24">FSL L7-0245</strain>
        <strain evidence="16 27">FSL L7-0259</strain>
        <strain evidence="14 33">FSL L7-0435</strain>
        <strain evidence="13 35">FSL L7-0990</strain>
        <strain evidence="12 34">FSL L7-1017</strain>
        <strain evidence="11 39">FSL L7-1299</strain>
        <strain evidence="9 28">FSL L7-1387</strain>
        <strain evidence="10 41">FSL L7-1427</strain>
        <strain evidence="8 26">FSL L7-1547</strain>
        <strain evidence="7 31">FSL L7-1658</strain>
        <strain evidence="5 30">FSL L7-1816</strain>
        <strain evidence="6 25">FSL L7-1833</strain>
        <strain evidence="22 32">FSL L7-1850</strain>
    </source>
</reference>
<dbReference type="EMBL" id="JAASWV010000003">
    <property type="protein sequence ID" value="MBC2309730.1"/>
    <property type="molecule type" value="Genomic_DNA"/>
</dbReference>
<name>A0A099W715_9LIST</name>
<dbReference type="Proteomes" id="UP000543379">
    <property type="component" value="Unassembled WGS sequence"/>
</dbReference>